<dbReference type="HOGENOM" id="CLU_159124_1_0_5"/>
<dbReference type="AlphaFoldDB" id="F4QSQ1"/>
<dbReference type="EMBL" id="GL883080">
    <property type="protein sequence ID" value="EGF89771.1"/>
    <property type="molecule type" value="Genomic_DNA"/>
</dbReference>
<organism evidence="2 3">
    <name type="scientific">Asticcacaulis biprosthecium C19</name>
    <dbReference type="NCBI Taxonomy" id="715226"/>
    <lineage>
        <taxon>Bacteria</taxon>
        <taxon>Pseudomonadati</taxon>
        <taxon>Pseudomonadota</taxon>
        <taxon>Alphaproteobacteria</taxon>
        <taxon>Caulobacterales</taxon>
        <taxon>Caulobacteraceae</taxon>
        <taxon>Asticcacaulis</taxon>
    </lineage>
</organism>
<feature type="transmembrane region" description="Helical" evidence="1">
    <location>
        <begin position="107"/>
        <end position="125"/>
    </location>
</feature>
<reference evidence="3" key="1">
    <citation type="submission" date="2011-03" db="EMBL/GenBank/DDBJ databases">
        <title>Draft genome sequence of Brevundimonas diminuta.</title>
        <authorList>
            <person name="Brown P.J.B."/>
            <person name="Buechlein A."/>
            <person name="Hemmerich C."/>
            <person name="Brun Y.V."/>
        </authorList>
    </citation>
    <scope>NUCLEOTIDE SEQUENCE [LARGE SCALE GENOMIC DNA]</scope>
    <source>
        <strain evidence="3">C19</strain>
    </source>
</reference>
<accession>F4QSQ1</accession>
<proteinExistence type="predicted"/>
<keyword evidence="1" id="KW-0472">Membrane</keyword>
<dbReference type="RefSeq" id="WP_006274967.1">
    <property type="nucleotide sequence ID" value="NZ_GL883080.1"/>
</dbReference>
<dbReference type="Proteomes" id="UP000006512">
    <property type="component" value="Unassembled WGS sequence"/>
</dbReference>
<keyword evidence="3" id="KW-1185">Reference proteome</keyword>
<gene>
    <name evidence="2" type="ORF">ABI_41940</name>
</gene>
<dbReference type="eggNOG" id="ENOG50330YF">
    <property type="taxonomic scope" value="Bacteria"/>
</dbReference>
<feature type="transmembrane region" description="Helical" evidence="1">
    <location>
        <begin position="81"/>
        <end position="101"/>
    </location>
</feature>
<sequence>MRNINLLWAAAAVMMAGIAVLHVTAGGMQYVPPLLAQTGLNANETGIYYYVWHMATLTMAVVAMVYAGAAWQPAWKGPAMLVNGLTLSFAALSVTIGMRFGQFPWDLPQWVLFLAVGVTGIAAGFQRQAR</sequence>
<keyword evidence="1" id="KW-0812">Transmembrane</keyword>
<feature type="transmembrane region" description="Helical" evidence="1">
    <location>
        <begin position="7"/>
        <end position="27"/>
    </location>
</feature>
<evidence type="ECO:0000256" key="1">
    <source>
        <dbReference type="SAM" id="Phobius"/>
    </source>
</evidence>
<dbReference type="OrthoDB" id="44770at76892"/>
<evidence type="ECO:0000313" key="3">
    <source>
        <dbReference type="Proteomes" id="UP000006512"/>
    </source>
</evidence>
<protein>
    <submittedName>
        <fullName evidence="2">Putative membrane protein</fullName>
    </submittedName>
</protein>
<name>F4QSQ1_9CAUL</name>
<feature type="transmembrane region" description="Helical" evidence="1">
    <location>
        <begin position="47"/>
        <end position="69"/>
    </location>
</feature>
<evidence type="ECO:0000313" key="2">
    <source>
        <dbReference type="EMBL" id="EGF89771.1"/>
    </source>
</evidence>
<keyword evidence="1" id="KW-1133">Transmembrane helix</keyword>